<dbReference type="HAMAP" id="MF_00900">
    <property type="entry name" value="GTPase_HflX"/>
    <property type="match status" value="1"/>
</dbReference>
<comment type="caution">
    <text evidence="7">The sequence shown here is derived from an EMBL/GenBank/DDBJ whole genome shotgun (WGS) entry which is preliminary data.</text>
</comment>
<evidence type="ECO:0000256" key="4">
    <source>
        <dbReference type="ARBA" id="ARBA00023134"/>
    </source>
</evidence>
<dbReference type="InterPro" id="IPR006073">
    <property type="entry name" value="GTP-bd"/>
</dbReference>
<dbReference type="Proteomes" id="UP001596303">
    <property type="component" value="Unassembled WGS sequence"/>
</dbReference>
<feature type="domain" description="Hflx-type G" evidence="6">
    <location>
        <begin position="204"/>
        <end position="379"/>
    </location>
</feature>
<keyword evidence="1" id="KW-0479">Metal-binding</keyword>
<dbReference type="Pfam" id="PF16360">
    <property type="entry name" value="GTP-bdg_M"/>
    <property type="match status" value="1"/>
</dbReference>
<evidence type="ECO:0000256" key="3">
    <source>
        <dbReference type="ARBA" id="ARBA00022842"/>
    </source>
</evidence>
<proteinExistence type="inferred from homology"/>
<dbReference type="Gene3D" id="3.40.50.11060">
    <property type="entry name" value="GTPase HflX, N-terminal domain"/>
    <property type="match status" value="1"/>
</dbReference>
<comment type="subunit">
    <text evidence="5">Monomer. Associates with the 50S ribosomal subunit.</text>
</comment>
<comment type="function">
    <text evidence="5">GTPase that associates with the 50S ribosomal subunit and may have a role during protein synthesis or ribosome biogenesis.</text>
</comment>
<dbReference type="InterPro" id="IPR042108">
    <property type="entry name" value="GTPase_HflX_N_sf"/>
</dbReference>
<evidence type="ECO:0000259" key="6">
    <source>
        <dbReference type="PROSITE" id="PS51705"/>
    </source>
</evidence>
<dbReference type="Pfam" id="PF01926">
    <property type="entry name" value="MMR_HSR1"/>
    <property type="match status" value="1"/>
</dbReference>
<evidence type="ECO:0000313" key="7">
    <source>
        <dbReference type="EMBL" id="MFC6199998.1"/>
    </source>
</evidence>
<dbReference type="InterPro" id="IPR030394">
    <property type="entry name" value="G_HFLX_dom"/>
</dbReference>
<dbReference type="PANTHER" id="PTHR10229">
    <property type="entry name" value="GTP-BINDING PROTEIN HFLX"/>
    <property type="match status" value="1"/>
</dbReference>
<dbReference type="InterPro" id="IPR045498">
    <property type="entry name" value="HflX_C"/>
</dbReference>
<dbReference type="PANTHER" id="PTHR10229:SF0">
    <property type="entry name" value="GTP-BINDING PROTEIN 6-RELATED"/>
    <property type="match status" value="1"/>
</dbReference>
<keyword evidence="3" id="KW-0460">Magnesium</keyword>
<protein>
    <recommendedName>
        <fullName evidence="5">GTPase HflX</fullName>
    </recommendedName>
    <alternativeName>
        <fullName evidence="5">GTP-binding protein HflX</fullName>
    </alternativeName>
</protein>
<dbReference type="NCBIfam" id="TIGR03156">
    <property type="entry name" value="GTP_HflX"/>
    <property type="match status" value="1"/>
</dbReference>
<dbReference type="InterPro" id="IPR025121">
    <property type="entry name" value="GTPase_HflX_N"/>
</dbReference>
<dbReference type="Gene3D" id="3.40.50.300">
    <property type="entry name" value="P-loop containing nucleotide triphosphate hydrolases"/>
    <property type="match status" value="1"/>
</dbReference>
<dbReference type="Pfam" id="PF19275">
    <property type="entry name" value="HflX_C"/>
    <property type="match status" value="1"/>
</dbReference>
<sequence>MIPVSDGQDERIVAAAVIPVTPGSVPLQQQRSAETQGLIEALDCDCAFVDILNIRKPTPSHLFGSGQLQAIGENLEAHDCQLLVVDGTLSPIQQRNLERSLGCKVIDRTGLILEIFGLRARTKAGRLQVETARLSYERSRLVRTWTHLERQRGGRGFISGPGETQIEADRRMIDSALLRLKKQLSDVEKTRRLHRSGRKSRELPIVALVGYTNAGKSTLFNALSGADVFAKDMPFATLDPTIRQIELERHKRVALVDTVGFITDLPTHLIESFKATLEESMDADLILHVHDVSSPDMEEQSEDVLDILEDLEDITGKPCPPVIDIWNKADRLGTEEKSYYLAHFDSLRPDENNYLVSAMTGDGLEAVRKAILQHVFEFSQTCDVTLGTEQGAALAWLYRNAIVLSRTEENDGNTVRLSVEISKDELNRFRKDYAEQIDKQIQIRTENVN</sequence>
<dbReference type="Pfam" id="PF13167">
    <property type="entry name" value="GTP-bdg_N"/>
    <property type="match status" value="1"/>
</dbReference>
<dbReference type="Gene3D" id="6.10.250.2860">
    <property type="match status" value="1"/>
</dbReference>
<evidence type="ECO:0000256" key="5">
    <source>
        <dbReference type="HAMAP-Rule" id="MF_00900"/>
    </source>
</evidence>
<evidence type="ECO:0000256" key="1">
    <source>
        <dbReference type="ARBA" id="ARBA00022723"/>
    </source>
</evidence>
<keyword evidence="5" id="KW-0963">Cytoplasm</keyword>
<organism evidence="7 8">
    <name type="scientific">Ponticaulis profundi</name>
    <dbReference type="NCBI Taxonomy" id="2665222"/>
    <lineage>
        <taxon>Bacteria</taxon>
        <taxon>Pseudomonadati</taxon>
        <taxon>Pseudomonadota</taxon>
        <taxon>Alphaproteobacteria</taxon>
        <taxon>Hyphomonadales</taxon>
        <taxon>Hyphomonadaceae</taxon>
        <taxon>Ponticaulis</taxon>
    </lineage>
</organism>
<reference evidence="8" key="1">
    <citation type="journal article" date="2019" name="Int. J. Syst. Evol. Microbiol.">
        <title>The Global Catalogue of Microorganisms (GCM) 10K type strain sequencing project: providing services to taxonomists for standard genome sequencing and annotation.</title>
        <authorList>
            <consortium name="The Broad Institute Genomics Platform"/>
            <consortium name="The Broad Institute Genome Sequencing Center for Infectious Disease"/>
            <person name="Wu L."/>
            <person name="Ma J."/>
        </authorList>
    </citation>
    <scope>NUCLEOTIDE SEQUENCE [LARGE SCALE GENOMIC DNA]</scope>
    <source>
        <strain evidence="8">CGMCC-1.15741</strain>
    </source>
</reference>
<dbReference type="PIRSF" id="PIRSF006809">
    <property type="entry name" value="GTP-binding_hflX_prd"/>
    <property type="match status" value="1"/>
</dbReference>
<keyword evidence="2 5" id="KW-0547">Nucleotide-binding</keyword>
<dbReference type="InterPro" id="IPR016496">
    <property type="entry name" value="GTPase_HflX"/>
</dbReference>
<dbReference type="EMBL" id="JBHSSW010000066">
    <property type="protein sequence ID" value="MFC6199998.1"/>
    <property type="molecule type" value="Genomic_DNA"/>
</dbReference>
<keyword evidence="8" id="KW-1185">Reference proteome</keyword>
<keyword evidence="4 5" id="KW-0342">GTP-binding</keyword>
<dbReference type="PROSITE" id="PS51705">
    <property type="entry name" value="G_HFLX"/>
    <property type="match status" value="1"/>
</dbReference>
<dbReference type="InterPro" id="IPR027417">
    <property type="entry name" value="P-loop_NTPase"/>
</dbReference>
<comment type="subcellular location">
    <subcellularLocation>
        <location evidence="5">Cytoplasm</location>
    </subcellularLocation>
    <text evidence="5">May associate with membranes.</text>
</comment>
<accession>A0ABW1SFD6</accession>
<evidence type="ECO:0000256" key="2">
    <source>
        <dbReference type="ARBA" id="ARBA00022741"/>
    </source>
</evidence>
<evidence type="ECO:0000313" key="8">
    <source>
        <dbReference type="Proteomes" id="UP001596303"/>
    </source>
</evidence>
<dbReference type="RefSeq" id="WP_377381764.1">
    <property type="nucleotide sequence ID" value="NZ_JBHSSW010000066.1"/>
</dbReference>
<comment type="similarity">
    <text evidence="5">Belongs to the TRAFAC class OBG-HflX-like GTPase superfamily. HflX GTPase family.</text>
</comment>
<dbReference type="SUPFAM" id="SSF52540">
    <property type="entry name" value="P-loop containing nucleoside triphosphate hydrolases"/>
    <property type="match status" value="1"/>
</dbReference>
<name>A0ABW1SFD6_9PROT</name>
<dbReference type="CDD" id="cd01878">
    <property type="entry name" value="HflX"/>
    <property type="match status" value="1"/>
</dbReference>
<gene>
    <name evidence="5 7" type="primary">hflX</name>
    <name evidence="7" type="ORF">ACFQDM_18135</name>
</gene>
<dbReference type="PRINTS" id="PR00326">
    <property type="entry name" value="GTP1OBG"/>
</dbReference>
<dbReference type="InterPro" id="IPR032305">
    <property type="entry name" value="GTP-bd_M"/>
</dbReference>